<reference evidence="1" key="1">
    <citation type="journal article" date="2015" name="Nature">
        <title>Complex archaea that bridge the gap between prokaryotes and eukaryotes.</title>
        <authorList>
            <person name="Spang A."/>
            <person name="Saw J.H."/>
            <person name="Jorgensen S.L."/>
            <person name="Zaremba-Niedzwiedzka K."/>
            <person name="Martijn J."/>
            <person name="Lind A.E."/>
            <person name="van Eijk R."/>
            <person name="Schleper C."/>
            <person name="Guy L."/>
            <person name="Ettema T.J."/>
        </authorList>
    </citation>
    <scope>NUCLEOTIDE SEQUENCE</scope>
</reference>
<sequence>MAQTGPADLSDCYAKRHVNKDPLVEIDALGPWEEFRSTLDRVSRKPDADHKSRAGCPPIDAVLTVAGCSRCPVVAKTIKTEEPKI</sequence>
<dbReference type="AlphaFoldDB" id="A0A0F9U8A2"/>
<protein>
    <submittedName>
        <fullName evidence="1">Uncharacterized protein</fullName>
    </submittedName>
</protein>
<accession>A0A0F9U8A2</accession>
<name>A0A0F9U8A2_9ZZZZ</name>
<comment type="caution">
    <text evidence="1">The sequence shown here is derived from an EMBL/GenBank/DDBJ whole genome shotgun (WGS) entry which is preliminary data.</text>
</comment>
<dbReference type="EMBL" id="LAZR01000134">
    <property type="protein sequence ID" value="KKN87814.1"/>
    <property type="molecule type" value="Genomic_DNA"/>
</dbReference>
<gene>
    <name evidence="1" type="ORF">LCGC14_0255060</name>
</gene>
<proteinExistence type="predicted"/>
<evidence type="ECO:0000313" key="1">
    <source>
        <dbReference type="EMBL" id="KKN87814.1"/>
    </source>
</evidence>
<organism evidence="1">
    <name type="scientific">marine sediment metagenome</name>
    <dbReference type="NCBI Taxonomy" id="412755"/>
    <lineage>
        <taxon>unclassified sequences</taxon>
        <taxon>metagenomes</taxon>
        <taxon>ecological metagenomes</taxon>
    </lineage>
</organism>